<dbReference type="InterPro" id="IPR032675">
    <property type="entry name" value="LRR_dom_sf"/>
</dbReference>
<reference evidence="2" key="1">
    <citation type="submission" date="2017-03" db="EMBL/GenBank/DDBJ databases">
        <title>Phytopthora megakarya and P. palmivora, two closely related causual agents of cacao black pod achieved similar genome size and gene model numbers by different mechanisms.</title>
        <authorList>
            <person name="Ali S."/>
            <person name="Shao J."/>
            <person name="Larry D.J."/>
            <person name="Kronmiller B."/>
            <person name="Shen D."/>
            <person name="Strem M.D."/>
            <person name="Melnick R.L."/>
            <person name="Guiltinan M.J."/>
            <person name="Tyler B.M."/>
            <person name="Meinhardt L.W."/>
            <person name="Bailey B.A."/>
        </authorList>
    </citation>
    <scope>NUCLEOTIDE SEQUENCE [LARGE SCALE GENOMIC DNA]</scope>
    <source>
        <strain evidence="2">zdho120</strain>
    </source>
</reference>
<evidence type="ECO:0000313" key="1">
    <source>
        <dbReference type="EMBL" id="OWZ00424.1"/>
    </source>
</evidence>
<proteinExistence type="predicted"/>
<dbReference type="EMBL" id="NBNE01007614">
    <property type="protein sequence ID" value="OWZ00424.1"/>
    <property type="molecule type" value="Genomic_DNA"/>
</dbReference>
<keyword evidence="2" id="KW-1185">Reference proteome</keyword>
<evidence type="ECO:0000313" key="2">
    <source>
        <dbReference type="Proteomes" id="UP000198211"/>
    </source>
</evidence>
<dbReference type="OrthoDB" id="124258at2759"/>
<dbReference type="Proteomes" id="UP000198211">
    <property type="component" value="Unassembled WGS sequence"/>
</dbReference>
<dbReference type="SUPFAM" id="SSF52047">
    <property type="entry name" value="RNI-like"/>
    <property type="match status" value="1"/>
</dbReference>
<comment type="caution">
    <text evidence="1">The sequence shown here is derived from an EMBL/GenBank/DDBJ whole genome shotgun (WGS) entry which is preliminary data.</text>
</comment>
<sequence>WEAFNKKCSNLRIFSWTVVPFADPFFRVFGDHVKPHLKTLSLSANQWWDYHRYFRECDGAIVWPPLNDDEAGQEDNRPGYGLFATEPSTLLRACPGLTKLLIEIQYLQNIRSKYVNINLFGDEFWEAVAEHCPQLKTISMEDCSGYEPFTVQSIDTLTDHTLLTLATMKCLTMISLAPARLTGNGIFEFLKLTGQSGVGRTLEIRVSGHQRTLLSPPRFYAEIVNFLKLLSEISEEDLGAVACSQKPEVYISNPYQSRVDRIWCETYMRDQLMPVLEAVKEQHPSLGLGVSTFGTGNIFSRIAYISLK</sequence>
<dbReference type="Gene3D" id="3.80.10.10">
    <property type="entry name" value="Ribonuclease Inhibitor"/>
    <property type="match status" value="1"/>
</dbReference>
<name>A0A225V5N9_9STRA</name>
<organism evidence="1 2">
    <name type="scientific">Phytophthora megakarya</name>
    <dbReference type="NCBI Taxonomy" id="4795"/>
    <lineage>
        <taxon>Eukaryota</taxon>
        <taxon>Sar</taxon>
        <taxon>Stramenopiles</taxon>
        <taxon>Oomycota</taxon>
        <taxon>Peronosporomycetes</taxon>
        <taxon>Peronosporales</taxon>
        <taxon>Peronosporaceae</taxon>
        <taxon>Phytophthora</taxon>
    </lineage>
</organism>
<gene>
    <name evidence="1" type="ORF">PHMEG_00028386</name>
</gene>
<accession>A0A225V5N9</accession>
<dbReference type="STRING" id="4795.A0A225V5N9"/>
<feature type="non-terminal residue" evidence="1">
    <location>
        <position position="1"/>
    </location>
</feature>
<dbReference type="AlphaFoldDB" id="A0A225V5N9"/>
<protein>
    <submittedName>
        <fullName evidence="1">Uncharacterized protein</fullName>
    </submittedName>
</protein>